<dbReference type="Gene3D" id="3.30.565.10">
    <property type="entry name" value="Histidine kinase-like ATPase, C-terminal domain"/>
    <property type="match status" value="1"/>
</dbReference>
<evidence type="ECO:0000313" key="13">
    <source>
        <dbReference type="Proteomes" id="UP000664209"/>
    </source>
</evidence>
<keyword evidence="10" id="KW-1133">Transmembrane helix</keyword>
<evidence type="ECO:0000256" key="8">
    <source>
        <dbReference type="ARBA" id="ARBA00023012"/>
    </source>
</evidence>
<keyword evidence="10" id="KW-0812">Transmembrane</keyword>
<feature type="transmembrane region" description="Helical" evidence="10">
    <location>
        <begin position="77"/>
        <end position="101"/>
    </location>
</feature>
<dbReference type="AlphaFoldDB" id="A0A939LPC7"/>
<evidence type="ECO:0000256" key="3">
    <source>
        <dbReference type="ARBA" id="ARBA00022553"/>
    </source>
</evidence>
<feature type="transmembrane region" description="Helical" evidence="10">
    <location>
        <begin position="143"/>
        <end position="167"/>
    </location>
</feature>
<dbReference type="GO" id="GO:0046983">
    <property type="term" value="F:protein dimerization activity"/>
    <property type="evidence" value="ECO:0007669"/>
    <property type="project" value="InterPro"/>
</dbReference>
<evidence type="ECO:0000256" key="9">
    <source>
        <dbReference type="SAM" id="MobiDB-lite"/>
    </source>
</evidence>
<comment type="catalytic activity">
    <reaction evidence="1">
        <text>ATP + protein L-histidine = ADP + protein N-phospho-L-histidine.</text>
        <dbReference type="EC" id="2.7.13.3"/>
    </reaction>
</comment>
<dbReference type="Gene3D" id="1.20.5.1930">
    <property type="match status" value="1"/>
</dbReference>
<dbReference type="InterPro" id="IPR050482">
    <property type="entry name" value="Sensor_HK_TwoCompSys"/>
</dbReference>
<dbReference type="PANTHER" id="PTHR24421">
    <property type="entry name" value="NITRATE/NITRITE SENSOR PROTEIN NARX-RELATED"/>
    <property type="match status" value="1"/>
</dbReference>
<feature type="domain" description="Signal transduction histidine kinase subgroup 3 dimerisation and phosphoacceptor" evidence="11">
    <location>
        <begin position="198"/>
        <end position="263"/>
    </location>
</feature>
<keyword evidence="4" id="KW-0808">Transferase</keyword>
<accession>A0A939LPC7</accession>
<keyword evidence="5" id="KW-0547">Nucleotide-binding</keyword>
<feature type="transmembrane region" description="Helical" evidence="10">
    <location>
        <begin position="15"/>
        <end position="36"/>
    </location>
</feature>
<evidence type="ECO:0000256" key="2">
    <source>
        <dbReference type="ARBA" id="ARBA00012438"/>
    </source>
</evidence>
<name>A0A939LPC7_9CELL</name>
<protein>
    <recommendedName>
        <fullName evidence="2">histidine kinase</fullName>
        <ecNumber evidence="2">2.7.13.3</ecNumber>
    </recommendedName>
</protein>
<keyword evidence="3" id="KW-0597">Phosphoprotein</keyword>
<dbReference type="EC" id="2.7.13.3" evidence="2"/>
<keyword evidence="7" id="KW-0067">ATP-binding</keyword>
<dbReference type="GO" id="GO:0000155">
    <property type="term" value="F:phosphorelay sensor kinase activity"/>
    <property type="evidence" value="ECO:0007669"/>
    <property type="project" value="InterPro"/>
</dbReference>
<evidence type="ECO:0000256" key="6">
    <source>
        <dbReference type="ARBA" id="ARBA00022777"/>
    </source>
</evidence>
<dbReference type="InterPro" id="IPR011712">
    <property type="entry name" value="Sig_transdc_His_kin_sub3_dim/P"/>
</dbReference>
<organism evidence="12 13">
    <name type="scientific">Actinotalea soli</name>
    <dbReference type="NCBI Taxonomy" id="2819234"/>
    <lineage>
        <taxon>Bacteria</taxon>
        <taxon>Bacillati</taxon>
        <taxon>Actinomycetota</taxon>
        <taxon>Actinomycetes</taxon>
        <taxon>Micrococcales</taxon>
        <taxon>Cellulomonadaceae</taxon>
        <taxon>Actinotalea</taxon>
    </lineage>
</organism>
<dbReference type="Proteomes" id="UP000664209">
    <property type="component" value="Unassembled WGS sequence"/>
</dbReference>
<dbReference type="RefSeq" id="WP_208055052.1">
    <property type="nucleotide sequence ID" value="NZ_JAGEMK010000002.1"/>
</dbReference>
<proteinExistence type="predicted"/>
<dbReference type="Pfam" id="PF07730">
    <property type="entry name" value="HisKA_3"/>
    <property type="match status" value="1"/>
</dbReference>
<dbReference type="CDD" id="cd16917">
    <property type="entry name" value="HATPase_UhpB-NarQ-NarX-like"/>
    <property type="match status" value="1"/>
</dbReference>
<dbReference type="GO" id="GO:0016020">
    <property type="term" value="C:membrane"/>
    <property type="evidence" value="ECO:0007669"/>
    <property type="project" value="InterPro"/>
</dbReference>
<reference evidence="12" key="1">
    <citation type="submission" date="2021-03" db="EMBL/GenBank/DDBJ databases">
        <title>Actinotalea soli sp. nov., isolated from soil.</title>
        <authorList>
            <person name="Ping W."/>
            <person name="Zhang J."/>
        </authorList>
    </citation>
    <scope>NUCLEOTIDE SEQUENCE</scope>
    <source>
        <strain evidence="12">BY-33</strain>
    </source>
</reference>
<keyword evidence="13" id="KW-1185">Reference proteome</keyword>
<evidence type="ECO:0000256" key="7">
    <source>
        <dbReference type="ARBA" id="ARBA00022840"/>
    </source>
</evidence>
<feature type="region of interest" description="Disordered" evidence="9">
    <location>
        <begin position="264"/>
        <end position="296"/>
    </location>
</feature>
<keyword evidence="10" id="KW-0472">Membrane</keyword>
<dbReference type="InterPro" id="IPR036890">
    <property type="entry name" value="HATPase_C_sf"/>
</dbReference>
<keyword evidence="6 12" id="KW-0418">Kinase</keyword>
<dbReference type="PANTHER" id="PTHR24421:SF10">
    <property type="entry name" value="NITRATE_NITRITE SENSOR PROTEIN NARQ"/>
    <property type="match status" value="1"/>
</dbReference>
<comment type="caution">
    <text evidence="12">The sequence shown here is derived from an EMBL/GenBank/DDBJ whole genome shotgun (WGS) entry which is preliminary data.</text>
</comment>
<evidence type="ECO:0000256" key="1">
    <source>
        <dbReference type="ARBA" id="ARBA00000085"/>
    </source>
</evidence>
<dbReference type="GO" id="GO:0005524">
    <property type="term" value="F:ATP binding"/>
    <property type="evidence" value="ECO:0007669"/>
    <property type="project" value="UniProtKB-KW"/>
</dbReference>
<keyword evidence="8" id="KW-0902">Two-component regulatory system</keyword>
<sequence length="429" mass="44421">MPAPAPPPLRPWSRVWRYLVVISVGLATWVAVTVDLMPQDEQAPDDVVGPLGAAIMLDLVLGVIGVALLPLRRRYPTAIASVTGALSAFSGAAVGAAALSAVSMSTHRRWRGVIVTGAAWLVAAIIYEGLYRPSLPGIETSTGYFVLAGSLALVAYAACVSTGFYIGARRELLETLRERAETAEREQSLKADAAREAERTRIAREMHDVLAHRISLVAMHAGALAYRTDLTPAETTQTATIIQDNAHSALAELRQVLGVLRADSGTGSAGTGPARAGLGGAGAHDPGPPEPPQPSLRELPALLAENAEAGTVVDLDLRGLAQGDVDPLALPPPTLSRTAFRIVQEVLTNARKHAPGAAVSLSLAGAPGDDLRLRASNQVPEHTPAGPPGAGMGLTGLEERAALAGGVLEHGVDAAGRFVVTAALPWSAP</sequence>
<evidence type="ECO:0000259" key="11">
    <source>
        <dbReference type="Pfam" id="PF07730"/>
    </source>
</evidence>
<evidence type="ECO:0000256" key="5">
    <source>
        <dbReference type="ARBA" id="ARBA00022741"/>
    </source>
</evidence>
<feature type="transmembrane region" description="Helical" evidence="10">
    <location>
        <begin position="48"/>
        <end position="71"/>
    </location>
</feature>
<evidence type="ECO:0000313" key="12">
    <source>
        <dbReference type="EMBL" id="MBO1751393.1"/>
    </source>
</evidence>
<dbReference type="EMBL" id="JAGEMK010000002">
    <property type="protein sequence ID" value="MBO1751393.1"/>
    <property type="molecule type" value="Genomic_DNA"/>
</dbReference>
<feature type="transmembrane region" description="Helical" evidence="10">
    <location>
        <begin position="113"/>
        <end position="131"/>
    </location>
</feature>
<evidence type="ECO:0000256" key="10">
    <source>
        <dbReference type="SAM" id="Phobius"/>
    </source>
</evidence>
<evidence type="ECO:0000256" key="4">
    <source>
        <dbReference type="ARBA" id="ARBA00022679"/>
    </source>
</evidence>
<gene>
    <name evidence="12" type="ORF">J4G33_06210</name>
</gene>